<keyword evidence="1" id="KW-0614">Plasmid</keyword>
<gene>
    <name evidence="1" type="ORF">P0D81_16515</name>
</gene>
<accession>A0ABD7XIV8</accession>
<sequence length="46" mass="5530">MKKIINRTENYRDSVQKRMGELEIGLRVQDQPIARRVKKKSMKEVK</sequence>
<evidence type="ECO:0000313" key="1">
    <source>
        <dbReference type="EMBL" id="WEH24193.1"/>
    </source>
</evidence>
<evidence type="ECO:0000313" key="2">
    <source>
        <dbReference type="Proteomes" id="UP001221642"/>
    </source>
</evidence>
<geneLocation type="plasmid" evidence="1 2">
    <name>pCFSAN126951_02</name>
</geneLocation>
<dbReference type="EMBL" id="CP119161">
    <property type="protein sequence ID" value="WEH24193.1"/>
    <property type="molecule type" value="Genomic_DNA"/>
</dbReference>
<organism evidence="1 2">
    <name type="scientific">Enterococcus faecalis</name>
    <name type="common">Streptococcus faecalis</name>
    <dbReference type="NCBI Taxonomy" id="1351"/>
    <lineage>
        <taxon>Bacteria</taxon>
        <taxon>Bacillati</taxon>
        <taxon>Bacillota</taxon>
        <taxon>Bacilli</taxon>
        <taxon>Lactobacillales</taxon>
        <taxon>Enterococcaceae</taxon>
        <taxon>Enterococcus</taxon>
    </lineage>
</organism>
<protein>
    <submittedName>
        <fullName evidence="1">Uncharacterized protein</fullName>
    </submittedName>
</protein>
<reference evidence="1 2" key="1">
    <citation type="submission" date="2023-02" db="EMBL/GenBank/DDBJ databases">
        <title>Results of the 2020 Genomic Proficiency Test for the network of European Union Reference Laboratory for Antimicrobial Resistance assessing whole genome sequencing capacities.</title>
        <authorList>
            <person name="Hoffmann M."/>
            <person name="Luo Y."/>
            <person name="Sorensen L.H."/>
            <person name="Pedersen S.K."/>
            <person name="Hendriksen R.S."/>
        </authorList>
    </citation>
    <scope>NUCLEOTIDE SEQUENCE [LARGE SCALE GENOMIC DNA]</scope>
    <source>
        <strain evidence="1 2">GENOMIC22-006</strain>
        <plasmid evidence="1 2">pCFSAN126951_02</plasmid>
    </source>
</reference>
<dbReference type="AlphaFoldDB" id="A0ABD7XIV8"/>
<name>A0ABD7XIV8_ENTFL</name>
<dbReference type="Proteomes" id="UP001221642">
    <property type="component" value="Plasmid pCFSAN126951_02"/>
</dbReference>
<proteinExistence type="predicted"/>
<dbReference type="RefSeq" id="WP_010730164.1">
    <property type="nucleotide sequence ID" value="NZ_CP119161.1"/>
</dbReference>